<evidence type="ECO:0000313" key="2">
    <source>
        <dbReference type="EMBL" id="QJX01073.1"/>
    </source>
</evidence>
<accession>A0A6M5Z794</accession>
<reference evidence="3" key="1">
    <citation type="submission" date="2020-05" db="EMBL/GenBank/DDBJ databases">
        <title>Frigoriglobus tundricola gen. nov., sp. nov., a psychrotolerant cellulolytic planctomycete of the family Gemmataceae with two divergent copies of 16S rRNA gene.</title>
        <authorList>
            <person name="Kulichevskaya I.S."/>
            <person name="Ivanova A.A."/>
            <person name="Naumoff D.G."/>
            <person name="Beletsky A.V."/>
            <person name="Rijpstra W.I.C."/>
            <person name="Sinninghe Damste J.S."/>
            <person name="Mardanov A.V."/>
            <person name="Ravin N.V."/>
            <person name="Dedysh S.N."/>
        </authorList>
    </citation>
    <scope>NUCLEOTIDE SEQUENCE [LARGE SCALE GENOMIC DNA]</scope>
    <source>
        <strain evidence="3">PL17</strain>
    </source>
</reference>
<keyword evidence="3" id="KW-1185">Reference proteome</keyword>
<protein>
    <submittedName>
        <fullName evidence="2">Uncharacterized protein</fullName>
    </submittedName>
</protein>
<evidence type="ECO:0000256" key="1">
    <source>
        <dbReference type="SAM" id="MobiDB-lite"/>
    </source>
</evidence>
<feature type="region of interest" description="Disordered" evidence="1">
    <location>
        <begin position="27"/>
        <end position="65"/>
    </location>
</feature>
<proteinExistence type="predicted"/>
<dbReference type="KEGG" id="ftj:FTUN_8712"/>
<dbReference type="EMBL" id="CP053452">
    <property type="protein sequence ID" value="QJX01073.1"/>
    <property type="molecule type" value="Genomic_DNA"/>
</dbReference>
<dbReference type="AlphaFoldDB" id="A0A6M5Z794"/>
<gene>
    <name evidence="2" type="ORF">FTUN_8712</name>
</gene>
<sequence length="65" mass="7337">MPVQRAAPPVAVLLHTAATGGRNVWRWTNAETKGESHEQDRTRYNTSGRSERPRLLHGRCPSLCR</sequence>
<evidence type="ECO:0000313" key="3">
    <source>
        <dbReference type="Proteomes" id="UP000503447"/>
    </source>
</evidence>
<feature type="compositionally biased region" description="Basic and acidic residues" evidence="1">
    <location>
        <begin position="32"/>
        <end position="54"/>
    </location>
</feature>
<organism evidence="2 3">
    <name type="scientific">Frigoriglobus tundricola</name>
    <dbReference type="NCBI Taxonomy" id="2774151"/>
    <lineage>
        <taxon>Bacteria</taxon>
        <taxon>Pseudomonadati</taxon>
        <taxon>Planctomycetota</taxon>
        <taxon>Planctomycetia</taxon>
        <taxon>Gemmatales</taxon>
        <taxon>Gemmataceae</taxon>
        <taxon>Frigoriglobus</taxon>
    </lineage>
</organism>
<dbReference type="Proteomes" id="UP000503447">
    <property type="component" value="Chromosome"/>
</dbReference>
<name>A0A6M5Z794_9BACT</name>